<gene>
    <name evidence="2" type="ORF">FC90_GL000186</name>
</gene>
<sequence>MRLSKIQQLSVLQSVLIAQLKTRTFEKRMTRYLAIVRGQLLLALDEQRQVVLTDQQVAAVQKAIIMTLAAKTDGTELMALWRQTIPQRYGIIANSAVIAHFEKLEQANWDMASLRAYATYLNEQIKAQPTALKPILQQNWQALHLVGSSLYQRLFAAYGQKSAHRIINGQQLELVCNHLGTQMDHDNFLQLTAQYYQIDPQLAPDAPFLMTFARCVQWAYKGQTLTDPRIHQLRMYFDRQNLRYIRHYFRQPYETDEQGLKRFVQDRQKKQPHYWLRREPARLHNKFRIGLQPTVPWNRKRLTPDFHSEFILDPNGAFISQWQVLNENPDGTIDSNPAHYHLDTAACRQLLNGESFNYANRNDREHLRLDRQPPLQNDHALRETAFKGWHSPSKQQYQPGDRKVDGYSQWYR</sequence>
<accession>A0AA89I4E4</accession>
<comment type="caution">
    <text evidence="2">The sequence shown here is derived from an EMBL/GenBank/DDBJ whole genome shotgun (WGS) entry which is preliminary data.</text>
</comment>
<dbReference type="EMBL" id="AYZB01000001">
    <property type="protein sequence ID" value="KRM24481.1"/>
    <property type="molecule type" value="Genomic_DNA"/>
</dbReference>
<proteinExistence type="predicted"/>
<dbReference type="Proteomes" id="UP000050823">
    <property type="component" value="Unassembled WGS sequence"/>
</dbReference>
<name>A0AA89I4E4_9LACO</name>
<dbReference type="AlphaFoldDB" id="A0AA89I4E4"/>
<evidence type="ECO:0008006" key="4">
    <source>
        <dbReference type="Google" id="ProtNLM"/>
    </source>
</evidence>
<dbReference type="Pfam" id="PF11311">
    <property type="entry name" value="DUF3114"/>
    <property type="match status" value="1"/>
</dbReference>
<feature type="region of interest" description="Disordered" evidence="1">
    <location>
        <begin position="385"/>
        <end position="412"/>
    </location>
</feature>
<dbReference type="RefSeq" id="WP_057907280.1">
    <property type="nucleotide sequence ID" value="NZ_AYZB01000001.1"/>
</dbReference>
<protein>
    <recommendedName>
        <fullName evidence="4">DUF3114 domain-containing protein</fullName>
    </recommendedName>
</protein>
<evidence type="ECO:0000313" key="2">
    <source>
        <dbReference type="EMBL" id="KRM24481.1"/>
    </source>
</evidence>
<evidence type="ECO:0000313" key="3">
    <source>
        <dbReference type="Proteomes" id="UP000050823"/>
    </source>
</evidence>
<evidence type="ECO:0000256" key="1">
    <source>
        <dbReference type="SAM" id="MobiDB-lite"/>
    </source>
</evidence>
<reference evidence="2 3" key="1">
    <citation type="journal article" date="2015" name="Genome Announc.">
        <title>Expanding the biotechnology potential of lactobacilli through comparative genomics of 213 strains and associated genera.</title>
        <authorList>
            <person name="Sun Z."/>
            <person name="Harris H.M."/>
            <person name="McCann A."/>
            <person name="Guo C."/>
            <person name="Argimon S."/>
            <person name="Zhang W."/>
            <person name="Yang X."/>
            <person name="Jeffery I.B."/>
            <person name="Cooney J.C."/>
            <person name="Kagawa T.F."/>
            <person name="Liu W."/>
            <person name="Song Y."/>
            <person name="Salvetti E."/>
            <person name="Wrobel A."/>
            <person name="Rasinkangas P."/>
            <person name="Parkhill J."/>
            <person name="Rea M.C."/>
            <person name="O'Sullivan O."/>
            <person name="Ritari J."/>
            <person name="Douillard F.P."/>
            <person name="Paul Ross R."/>
            <person name="Yang R."/>
            <person name="Briner A.E."/>
            <person name="Felis G.E."/>
            <person name="de Vos W.M."/>
            <person name="Barrangou R."/>
            <person name="Klaenhammer T.R."/>
            <person name="Caufield P.W."/>
            <person name="Cui Y."/>
            <person name="Zhang H."/>
            <person name="O'Toole P.W."/>
        </authorList>
    </citation>
    <scope>NUCLEOTIDE SEQUENCE [LARGE SCALE GENOMIC DNA]</scope>
    <source>
        <strain evidence="2 3">DSM 20719</strain>
    </source>
</reference>
<dbReference type="InterPro" id="IPR021462">
    <property type="entry name" value="DUF3114"/>
</dbReference>
<organism evidence="2 3">
    <name type="scientific">Latilactobacillus graminis DSM 20719</name>
    <dbReference type="NCBI Taxonomy" id="1423752"/>
    <lineage>
        <taxon>Bacteria</taxon>
        <taxon>Bacillati</taxon>
        <taxon>Bacillota</taxon>
        <taxon>Bacilli</taxon>
        <taxon>Lactobacillales</taxon>
        <taxon>Lactobacillaceae</taxon>
        <taxon>Latilactobacillus</taxon>
    </lineage>
</organism>